<dbReference type="RefSeq" id="WP_035198954.1">
    <property type="nucleotide sequence ID" value="NZ_JJRY01000038.1"/>
</dbReference>
<dbReference type="OrthoDB" id="2989516at2"/>
<accession>A0A072NFK9</accession>
<keyword evidence="4 6" id="KW-1133">Transmembrane helix</keyword>
<evidence type="ECO:0000256" key="3">
    <source>
        <dbReference type="ARBA" id="ARBA00022692"/>
    </source>
</evidence>
<evidence type="ECO:0000256" key="4">
    <source>
        <dbReference type="ARBA" id="ARBA00022989"/>
    </source>
</evidence>
<evidence type="ECO:0000256" key="5">
    <source>
        <dbReference type="ARBA" id="ARBA00023136"/>
    </source>
</evidence>
<dbReference type="NCBIfam" id="TIGR02908">
    <property type="entry name" value="CoxD_Bacillus"/>
    <property type="match status" value="1"/>
</dbReference>
<keyword evidence="2" id="KW-1003">Cell membrane</keyword>
<dbReference type="Proteomes" id="UP000027936">
    <property type="component" value="Unassembled WGS sequence"/>
</dbReference>
<dbReference type="GO" id="GO:0016491">
    <property type="term" value="F:oxidoreductase activity"/>
    <property type="evidence" value="ECO:0007669"/>
    <property type="project" value="UniProtKB-KW"/>
</dbReference>
<dbReference type="EC" id="1.9.3.1" evidence="7"/>
<dbReference type="GO" id="GO:0005886">
    <property type="term" value="C:plasma membrane"/>
    <property type="evidence" value="ECO:0007669"/>
    <property type="project" value="UniProtKB-SubCell"/>
</dbReference>
<name>A0A072NFK9_SCHAZ</name>
<gene>
    <name evidence="7" type="ORF">M670_04801</name>
</gene>
<comment type="caution">
    <text evidence="7">The sequence shown here is derived from an EMBL/GenBank/DDBJ whole genome shotgun (WGS) entry which is preliminary data.</text>
</comment>
<organism evidence="7 8">
    <name type="scientific">Schinkia azotoformans MEV2011</name>
    <dbReference type="NCBI Taxonomy" id="1348973"/>
    <lineage>
        <taxon>Bacteria</taxon>
        <taxon>Bacillati</taxon>
        <taxon>Bacillota</taxon>
        <taxon>Bacilli</taxon>
        <taxon>Bacillales</taxon>
        <taxon>Bacillaceae</taxon>
        <taxon>Calidifontibacillus/Schinkia group</taxon>
        <taxon>Schinkia</taxon>
    </lineage>
</organism>
<dbReference type="AlphaFoldDB" id="A0A072NFK9"/>
<evidence type="ECO:0000256" key="1">
    <source>
        <dbReference type="ARBA" id="ARBA00004651"/>
    </source>
</evidence>
<evidence type="ECO:0000313" key="7">
    <source>
        <dbReference type="EMBL" id="KEF36002.1"/>
    </source>
</evidence>
<sequence>MDMNSNSTTDTKWELRKAANKEEMNQQFIVFALTILLTILAFAAVVFTDKVSMWFVAPFIFVLAVIQVIFQLFYFMHMKHKGHAAPILFIFSGVLVAAVSILALMTVVWW</sequence>
<feature type="transmembrane region" description="Helical" evidence="6">
    <location>
        <begin position="87"/>
        <end position="109"/>
    </location>
</feature>
<reference evidence="7 8" key="1">
    <citation type="submission" date="2014-04" db="EMBL/GenBank/DDBJ databases">
        <title>Draft genome sequence of Bacillus azotoformans MEV2011, a (co-) denitrifying strain unable to grow in the presence of oxygen.</title>
        <authorList>
            <person name="Nielsen M."/>
            <person name="Schreiber L."/>
            <person name="Finster K."/>
            <person name="Schramm A."/>
        </authorList>
    </citation>
    <scope>NUCLEOTIDE SEQUENCE [LARGE SCALE GENOMIC DNA]</scope>
    <source>
        <strain evidence="7 8">MEV2011</strain>
    </source>
</reference>
<keyword evidence="7" id="KW-0560">Oxidoreductase</keyword>
<evidence type="ECO:0000256" key="6">
    <source>
        <dbReference type="SAM" id="Phobius"/>
    </source>
</evidence>
<dbReference type="Pfam" id="PF03626">
    <property type="entry name" value="COX4_pro"/>
    <property type="match status" value="1"/>
</dbReference>
<dbReference type="InterPro" id="IPR014257">
    <property type="entry name" value="Cyt_c_oxidase_su4_bacillaceae"/>
</dbReference>
<keyword evidence="3 6" id="KW-0812">Transmembrane</keyword>
<keyword evidence="5 6" id="KW-0472">Membrane</keyword>
<comment type="subcellular location">
    <subcellularLocation>
        <location evidence="1">Cell membrane</location>
        <topology evidence="1">Multi-pass membrane protein</topology>
    </subcellularLocation>
</comment>
<dbReference type="PATRIC" id="fig|1348973.3.peg.4671"/>
<dbReference type="EMBL" id="JJRY01000038">
    <property type="protein sequence ID" value="KEF36002.1"/>
    <property type="molecule type" value="Genomic_DNA"/>
</dbReference>
<proteinExistence type="predicted"/>
<evidence type="ECO:0000313" key="8">
    <source>
        <dbReference type="Proteomes" id="UP000027936"/>
    </source>
</evidence>
<feature type="transmembrane region" description="Helical" evidence="6">
    <location>
        <begin position="53"/>
        <end position="75"/>
    </location>
</feature>
<protein>
    <submittedName>
        <fullName evidence="7">Cytochrome c oxidase, subunit IVB</fullName>
        <ecNumber evidence="7">1.9.3.1</ecNumber>
    </submittedName>
</protein>
<feature type="transmembrane region" description="Helical" evidence="6">
    <location>
        <begin position="28"/>
        <end position="47"/>
    </location>
</feature>
<dbReference type="InterPro" id="IPR005171">
    <property type="entry name" value="Cyt_c_oxidase_su4_prok"/>
</dbReference>
<evidence type="ECO:0000256" key="2">
    <source>
        <dbReference type="ARBA" id="ARBA00022475"/>
    </source>
</evidence>